<evidence type="ECO:0000256" key="1">
    <source>
        <dbReference type="SAM" id="SignalP"/>
    </source>
</evidence>
<reference evidence="2 3" key="1">
    <citation type="submission" date="2023-04" db="EMBL/GenBank/DDBJ databases">
        <title>A novel bacteria isolated from coastal sediment.</title>
        <authorList>
            <person name="Liu X.-J."/>
            <person name="Du Z.-J."/>
        </authorList>
    </citation>
    <scope>NUCLEOTIDE SEQUENCE [LARGE SCALE GENOMIC DNA]</scope>
    <source>
        <strain evidence="2 3">SDUM461003</strain>
    </source>
</reference>
<proteinExistence type="predicted"/>
<dbReference type="EMBL" id="JARXHW010000031">
    <property type="protein sequence ID" value="MDQ8208466.1"/>
    <property type="molecule type" value="Genomic_DNA"/>
</dbReference>
<dbReference type="InterPro" id="IPR019734">
    <property type="entry name" value="TPR_rpt"/>
</dbReference>
<dbReference type="Gene3D" id="1.25.40.10">
    <property type="entry name" value="Tetratricopeptide repeat domain"/>
    <property type="match status" value="2"/>
</dbReference>
<dbReference type="Pfam" id="PF13174">
    <property type="entry name" value="TPR_6"/>
    <property type="match status" value="2"/>
</dbReference>
<dbReference type="PROSITE" id="PS51257">
    <property type="entry name" value="PROKAR_LIPOPROTEIN"/>
    <property type="match status" value="1"/>
</dbReference>
<feature type="chain" id="PRO_5045724301" evidence="1">
    <location>
        <begin position="27"/>
        <end position="293"/>
    </location>
</feature>
<keyword evidence="1" id="KW-0732">Signal</keyword>
<accession>A0ABU1AWE0</accession>
<feature type="signal peptide" evidence="1">
    <location>
        <begin position="1"/>
        <end position="26"/>
    </location>
</feature>
<dbReference type="SUPFAM" id="SSF48452">
    <property type="entry name" value="TPR-like"/>
    <property type="match status" value="1"/>
</dbReference>
<evidence type="ECO:0000313" key="3">
    <source>
        <dbReference type="Proteomes" id="UP001225316"/>
    </source>
</evidence>
<gene>
    <name evidence="2" type="ORF">QEH52_13160</name>
</gene>
<evidence type="ECO:0000313" key="2">
    <source>
        <dbReference type="EMBL" id="MDQ8208466.1"/>
    </source>
</evidence>
<name>A0ABU1AWE0_9BACT</name>
<keyword evidence="3" id="KW-1185">Reference proteome</keyword>
<dbReference type="Proteomes" id="UP001225316">
    <property type="component" value="Unassembled WGS sequence"/>
</dbReference>
<comment type="caution">
    <text evidence="2">The sequence shown here is derived from an EMBL/GenBank/DDBJ whole genome shotgun (WGS) entry which is preliminary data.</text>
</comment>
<organism evidence="2 3">
    <name type="scientific">Thalassobacterium maritimum</name>
    <dbReference type="NCBI Taxonomy" id="3041265"/>
    <lineage>
        <taxon>Bacteria</taxon>
        <taxon>Pseudomonadati</taxon>
        <taxon>Verrucomicrobiota</taxon>
        <taxon>Opitutia</taxon>
        <taxon>Puniceicoccales</taxon>
        <taxon>Coraliomargaritaceae</taxon>
        <taxon>Thalassobacterium</taxon>
    </lineage>
</organism>
<protein>
    <submittedName>
        <fullName evidence="2">Tetratricopeptide repeat protein</fullName>
    </submittedName>
</protein>
<sequence>MIPPHSKPFHNLLILPLTLMMLTSMACSKGAHTEDTSTKPPLDSGIEALRVFDFNRSYELFQHMYATSSHEDKDWPLITYNYGISAWLRTPTTAEDVTLAINLLSSVTAQYPDSIYSAAALLDLGRIAEVSDFRGDPTDVTQARIYYERVRTEFPNSEMSTRASLFLAQTYAQTLEQDKINKAISILEACILQETNEKWIGVLALYLGELYNSYLNQPDDAVDPLMLAFKSGLPRPSSADSHLWTIGMLAEKAGRDSVALEAYQRIINDYPRTVFRSVSQERIRKIQMKQPDA</sequence>
<dbReference type="InterPro" id="IPR011990">
    <property type="entry name" value="TPR-like_helical_dom_sf"/>
</dbReference>